<dbReference type="RefSeq" id="WP_121682390.1">
    <property type="nucleotide sequence ID" value="NZ_RCVZ01000019.1"/>
</dbReference>
<evidence type="ECO:0000313" key="1">
    <source>
        <dbReference type="EMBL" id="RLQ92325.1"/>
    </source>
</evidence>
<gene>
    <name evidence="1" type="ORF">D9X91_19835</name>
</gene>
<protein>
    <submittedName>
        <fullName evidence="1">Phosphoesterase</fullName>
    </submittedName>
</protein>
<dbReference type="PANTHER" id="PTHR34599:SF1">
    <property type="entry name" value="PHOSPHATIDIC ACID PHOSPHATASE TYPE 2_HALOPEROXIDASE DOMAIN-CONTAINING PROTEIN"/>
    <property type="match status" value="1"/>
</dbReference>
<accession>A0A3L7JPY7</accession>
<dbReference type="Proteomes" id="UP000276770">
    <property type="component" value="Unassembled WGS sequence"/>
</dbReference>
<dbReference type="AlphaFoldDB" id="A0A3L7JPY7"/>
<proteinExistence type="predicted"/>
<dbReference type="InterPro" id="IPR036938">
    <property type="entry name" value="PAP2/HPO_sf"/>
</dbReference>
<dbReference type="CDD" id="cd03398">
    <property type="entry name" value="PAP2_haloperoxidase"/>
    <property type="match status" value="1"/>
</dbReference>
<dbReference type="SUPFAM" id="SSF48317">
    <property type="entry name" value="Acid phosphatase/Vanadium-dependent haloperoxidase"/>
    <property type="match status" value="1"/>
</dbReference>
<dbReference type="EMBL" id="RCVZ01000019">
    <property type="protein sequence ID" value="RLQ92325.1"/>
    <property type="molecule type" value="Genomic_DNA"/>
</dbReference>
<sequence length="512" mass="57008">MTNNKYCLLGPFPPPIRRIKAFKIRKAAAEYYKRLPLLPHPCNGDSYRYPNKIANFSKGFPHNILDEVDLPAYYAYIHALETGCPEDFENIPLGGERKLVNPQAAYAYELAGPDSHQLTTTPPPTFRSAQTASEMVELYWQALTRDVPFNDYSTNPLTIAAAKELSTLYGYQGPTIDGVVTPEILFRENLPGALIGPYISQFLWKDIPYGATTIIQRYHTTIPNKDYLTDYPEWLAVQNGALPDESNMLDPIPRYIRDERGLAWYVHQDSTVQDAVTTCSILLSFGDEALDPANPYLHSKTQVGFATFGAPHILDFAARAGRPALEAAWFQKWLVHRRLRPEEFGGRIQNKLKGFANYPINPEVLDSEALALSFEKFGSYLLPQAYAEGCPAHPSYPAGHAAFIGAIVTMLKAYFKESYIIPNPVIASSDGLTLEPYEGPPLTIEGELNKLAYNIALGRDAAGVHYRSSGINGLQLGEAVAIGILRDYGKTYNENFYGFTLTKFNGETITII</sequence>
<dbReference type="InterPro" id="IPR016119">
    <property type="entry name" value="Br/Cl_peroxidase_C"/>
</dbReference>
<dbReference type="InterPro" id="IPR052559">
    <property type="entry name" value="V-haloperoxidase"/>
</dbReference>
<dbReference type="PANTHER" id="PTHR34599">
    <property type="entry name" value="PEROXIDASE-RELATED"/>
    <property type="match status" value="1"/>
</dbReference>
<evidence type="ECO:0000313" key="2">
    <source>
        <dbReference type="Proteomes" id="UP000276770"/>
    </source>
</evidence>
<reference evidence="1 2" key="1">
    <citation type="submission" date="2018-10" db="EMBL/GenBank/DDBJ databases">
        <title>Falsibacillus sp. genome draft.</title>
        <authorList>
            <person name="Shi S."/>
        </authorList>
    </citation>
    <scope>NUCLEOTIDE SEQUENCE [LARGE SCALE GENOMIC DNA]</scope>
    <source>
        <strain evidence="1 2">GY 10110</strain>
    </source>
</reference>
<dbReference type="OrthoDB" id="7793240at2"/>
<dbReference type="GO" id="GO:0004601">
    <property type="term" value="F:peroxidase activity"/>
    <property type="evidence" value="ECO:0007669"/>
    <property type="project" value="InterPro"/>
</dbReference>
<organism evidence="1 2">
    <name type="scientific">Falsibacillus albus</name>
    <dbReference type="NCBI Taxonomy" id="2478915"/>
    <lineage>
        <taxon>Bacteria</taxon>
        <taxon>Bacillati</taxon>
        <taxon>Bacillota</taxon>
        <taxon>Bacilli</taxon>
        <taxon>Bacillales</taxon>
        <taxon>Bacillaceae</taxon>
        <taxon>Falsibacillus</taxon>
    </lineage>
</organism>
<comment type="caution">
    <text evidence="1">The sequence shown here is derived from an EMBL/GenBank/DDBJ whole genome shotgun (WGS) entry which is preliminary data.</text>
</comment>
<name>A0A3L7JPY7_9BACI</name>
<keyword evidence="2" id="KW-1185">Reference proteome</keyword>
<dbReference type="Gene3D" id="1.10.606.10">
    <property type="entry name" value="Vanadium-containing Chloroperoxidase, domain 2"/>
    <property type="match status" value="1"/>
</dbReference>